<reference evidence="6 7" key="1">
    <citation type="submission" date="2015-03" db="EMBL/GenBank/DDBJ databases">
        <title>Genome Sequence of Kiloniella spongiae MEBiC09566, isolated from a marine sponge.</title>
        <authorList>
            <person name="Shao Z."/>
            <person name="Wang L."/>
            <person name="Li X."/>
        </authorList>
    </citation>
    <scope>NUCLEOTIDE SEQUENCE [LARGE SCALE GENOMIC DNA]</scope>
    <source>
        <strain evidence="6 7">MEBiC09566</strain>
    </source>
</reference>
<sequence length="65" mass="7264">MDSFLNILMGLSLVAVVIILFAGLISMARGGEYNKEHANKFMRYRVLAQGIALIIFMIAFWAKGQ</sequence>
<feature type="transmembrane region" description="Helical" evidence="4">
    <location>
        <begin position="6"/>
        <end position="25"/>
    </location>
</feature>
<evidence type="ECO:0000259" key="5">
    <source>
        <dbReference type="PROSITE" id="PS51503"/>
    </source>
</evidence>
<feature type="domain" description="HIG1" evidence="5">
    <location>
        <begin position="1"/>
        <end position="65"/>
    </location>
</feature>
<dbReference type="EMBL" id="LAQL01000002">
    <property type="protein sequence ID" value="KLN62365.1"/>
    <property type="molecule type" value="Genomic_DNA"/>
</dbReference>
<comment type="caution">
    <text evidence="6">The sequence shown here is derived from an EMBL/GenBank/DDBJ whole genome shotgun (WGS) entry which is preliminary data.</text>
</comment>
<evidence type="ECO:0000256" key="1">
    <source>
        <dbReference type="ARBA" id="ARBA00022692"/>
    </source>
</evidence>
<evidence type="ECO:0000313" key="7">
    <source>
        <dbReference type="Proteomes" id="UP000035444"/>
    </source>
</evidence>
<dbReference type="InterPro" id="IPR007667">
    <property type="entry name" value="Hypoxia_induced_domain"/>
</dbReference>
<keyword evidence="1 4" id="KW-0812">Transmembrane</keyword>
<dbReference type="NCBIfam" id="NF033233">
    <property type="entry name" value="twin_helix"/>
    <property type="match status" value="1"/>
</dbReference>
<keyword evidence="7" id="KW-1185">Reference proteome</keyword>
<evidence type="ECO:0000313" key="6">
    <source>
        <dbReference type="EMBL" id="KLN62365.1"/>
    </source>
</evidence>
<name>A0A0H2N0C2_9PROT</name>
<dbReference type="Proteomes" id="UP000035444">
    <property type="component" value="Unassembled WGS sequence"/>
</dbReference>
<evidence type="ECO:0000256" key="4">
    <source>
        <dbReference type="SAM" id="Phobius"/>
    </source>
</evidence>
<proteinExistence type="predicted"/>
<feature type="transmembrane region" description="Helical" evidence="4">
    <location>
        <begin position="46"/>
        <end position="62"/>
    </location>
</feature>
<dbReference type="Gene3D" id="6.10.140.1320">
    <property type="match status" value="1"/>
</dbReference>
<dbReference type="AlphaFoldDB" id="A0A0H2N0C2"/>
<dbReference type="OrthoDB" id="7284889at2"/>
<dbReference type="PROSITE" id="PS51503">
    <property type="entry name" value="HIG1"/>
    <property type="match status" value="1"/>
</dbReference>
<keyword evidence="2 4" id="KW-1133">Transmembrane helix</keyword>
<evidence type="ECO:0000256" key="3">
    <source>
        <dbReference type="ARBA" id="ARBA00023136"/>
    </source>
</evidence>
<protein>
    <recommendedName>
        <fullName evidence="5">HIG1 domain-containing protein</fullName>
    </recommendedName>
</protein>
<dbReference type="Pfam" id="PF04588">
    <property type="entry name" value="HIG_1_N"/>
    <property type="match status" value="1"/>
</dbReference>
<gene>
    <name evidence="6" type="ORF">WH96_02335</name>
</gene>
<accession>A0A0H2N0C2</accession>
<organism evidence="6 7">
    <name type="scientific">Kiloniella spongiae</name>
    <dbReference type="NCBI Taxonomy" id="1489064"/>
    <lineage>
        <taxon>Bacteria</taxon>
        <taxon>Pseudomonadati</taxon>
        <taxon>Pseudomonadota</taxon>
        <taxon>Alphaproteobacteria</taxon>
        <taxon>Rhodospirillales</taxon>
        <taxon>Kiloniellaceae</taxon>
        <taxon>Kiloniella</taxon>
    </lineage>
</organism>
<evidence type="ECO:0000256" key="2">
    <source>
        <dbReference type="ARBA" id="ARBA00022989"/>
    </source>
</evidence>
<dbReference type="STRING" id="1489064.WH96_02335"/>
<keyword evidence="3 4" id="KW-0472">Membrane</keyword>
<dbReference type="RefSeq" id="WP_047762488.1">
    <property type="nucleotide sequence ID" value="NZ_LAQL01000002.1"/>
</dbReference>